<dbReference type="Pfam" id="PF24681">
    <property type="entry name" value="Kelch_KLHDC2_KLHL20_DRC7"/>
    <property type="match status" value="1"/>
</dbReference>
<name>A0A8H3QKL2_9GLOM</name>
<dbReference type="Gene3D" id="2.120.10.80">
    <property type="entry name" value="Kelch-type beta propeller"/>
    <property type="match status" value="2"/>
</dbReference>
<feature type="transmembrane region" description="Helical" evidence="4">
    <location>
        <begin position="380"/>
        <end position="399"/>
    </location>
</feature>
<gene>
    <name evidence="6" type="ORF">RCL2_001158600</name>
</gene>
<dbReference type="InterPro" id="IPR006652">
    <property type="entry name" value="Kelch_1"/>
</dbReference>
<evidence type="ECO:0000256" key="4">
    <source>
        <dbReference type="SAM" id="Phobius"/>
    </source>
</evidence>
<evidence type="ECO:0000313" key="7">
    <source>
        <dbReference type="Proteomes" id="UP000615446"/>
    </source>
</evidence>
<accession>A0A8H3QKL2</accession>
<feature type="signal peptide" evidence="5">
    <location>
        <begin position="1"/>
        <end position="23"/>
    </location>
</feature>
<dbReference type="PANTHER" id="PTHR46093:SF18">
    <property type="entry name" value="FIBRONECTIN TYPE-III DOMAIN-CONTAINING PROTEIN"/>
    <property type="match status" value="1"/>
</dbReference>
<dbReference type="InterPro" id="IPR011043">
    <property type="entry name" value="Gal_Oxase/kelch_b-propeller"/>
</dbReference>
<dbReference type="Proteomes" id="UP000615446">
    <property type="component" value="Unassembled WGS sequence"/>
</dbReference>
<keyword evidence="5" id="KW-0732">Signal</keyword>
<keyword evidence="2" id="KW-0677">Repeat</keyword>
<evidence type="ECO:0000256" key="1">
    <source>
        <dbReference type="ARBA" id="ARBA00022441"/>
    </source>
</evidence>
<proteinExistence type="predicted"/>
<organism evidence="6 7">
    <name type="scientific">Rhizophagus clarus</name>
    <dbReference type="NCBI Taxonomy" id="94130"/>
    <lineage>
        <taxon>Eukaryota</taxon>
        <taxon>Fungi</taxon>
        <taxon>Fungi incertae sedis</taxon>
        <taxon>Mucoromycota</taxon>
        <taxon>Glomeromycotina</taxon>
        <taxon>Glomeromycetes</taxon>
        <taxon>Glomerales</taxon>
        <taxon>Glomeraceae</taxon>
        <taxon>Rhizophagus</taxon>
    </lineage>
</organism>
<dbReference type="OrthoDB" id="2290287at2759"/>
<evidence type="ECO:0008006" key="8">
    <source>
        <dbReference type="Google" id="ProtNLM"/>
    </source>
</evidence>
<keyword evidence="1" id="KW-0880">Kelch repeat</keyword>
<comment type="caution">
    <text evidence="6">The sequence shown here is derived from an EMBL/GenBank/DDBJ whole genome shotgun (WGS) entry which is preliminary data.</text>
</comment>
<feature type="region of interest" description="Disordered" evidence="3">
    <location>
        <begin position="343"/>
        <end position="369"/>
    </location>
</feature>
<feature type="chain" id="PRO_5034964359" description="Galactose oxidase" evidence="5">
    <location>
        <begin position="24"/>
        <end position="421"/>
    </location>
</feature>
<keyword evidence="4" id="KW-1133">Transmembrane helix</keyword>
<keyword evidence="4" id="KW-0812">Transmembrane</keyword>
<dbReference type="PANTHER" id="PTHR46093">
    <property type="entry name" value="ACYL-COA-BINDING DOMAIN-CONTAINING PROTEIN 5"/>
    <property type="match status" value="1"/>
</dbReference>
<dbReference type="AlphaFoldDB" id="A0A8H3QKL2"/>
<evidence type="ECO:0000256" key="3">
    <source>
        <dbReference type="SAM" id="MobiDB-lite"/>
    </source>
</evidence>
<protein>
    <recommendedName>
        <fullName evidence="8">Galactose oxidase</fullName>
    </recommendedName>
</protein>
<sequence>MLQKSLVNTALWFLLQLIFRINCQLIRERYLHTTTFADNKLYIMGGTSSGSNLRDFIYLDFSESFNTRHLTWNRISSDFLPENTGSISVKGGKDNDTIFFFAGRSPNENSRLVYEFGPQTNSWRISPLQLNITINTGSTGVVDNKGRMYSWAGYYPPRNMLILDTIEFNWKFGNIISAPTLEAWYGASLLPDQMIIYIGGYQDGAINTLDQVYIYNTIKDTWSNITTSGNIPSPRMGLSAVLGLDGRRIIIFGGENEYDFIPANESLYVLNLVNFEWYIPTISGKIPESRISHKGDVIGEYMVITFGRGNYNSTTESHILLLNISNNEEYYWTDNFEPSSPPLLPPPSKSLPPGISSTEFPPPKHSVSSGNGSVTINRSIISIIVVSLIGIALLLFGLCKWNKSRKSRVNTSSIPHGCGIN</sequence>
<evidence type="ECO:0000256" key="2">
    <source>
        <dbReference type="ARBA" id="ARBA00022737"/>
    </source>
</evidence>
<keyword evidence="4" id="KW-0472">Membrane</keyword>
<dbReference type="InterPro" id="IPR015915">
    <property type="entry name" value="Kelch-typ_b-propeller"/>
</dbReference>
<dbReference type="EMBL" id="BLAL01000080">
    <property type="protein sequence ID" value="GES84470.1"/>
    <property type="molecule type" value="Genomic_DNA"/>
</dbReference>
<dbReference type="Pfam" id="PF01344">
    <property type="entry name" value="Kelch_1"/>
    <property type="match status" value="1"/>
</dbReference>
<evidence type="ECO:0000313" key="6">
    <source>
        <dbReference type="EMBL" id="GES84470.1"/>
    </source>
</evidence>
<reference evidence="6" key="1">
    <citation type="submission" date="2019-10" db="EMBL/GenBank/DDBJ databases">
        <title>Conservation and host-specific expression of non-tandemly repeated heterogenous ribosome RNA gene in arbuscular mycorrhizal fungi.</title>
        <authorList>
            <person name="Maeda T."/>
            <person name="Kobayashi Y."/>
            <person name="Nakagawa T."/>
            <person name="Ezawa T."/>
            <person name="Yamaguchi K."/>
            <person name="Bino T."/>
            <person name="Nishimoto Y."/>
            <person name="Shigenobu S."/>
            <person name="Kawaguchi M."/>
        </authorList>
    </citation>
    <scope>NUCLEOTIDE SEQUENCE</scope>
    <source>
        <strain evidence="6">HR1</strain>
    </source>
</reference>
<evidence type="ECO:0000256" key="5">
    <source>
        <dbReference type="SAM" id="SignalP"/>
    </source>
</evidence>
<dbReference type="SUPFAM" id="SSF50965">
    <property type="entry name" value="Galactose oxidase, central domain"/>
    <property type="match status" value="1"/>
</dbReference>